<gene>
    <name evidence="1" type="ORF">ACFOM8_18135</name>
</gene>
<evidence type="ECO:0000313" key="1">
    <source>
        <dbReference type="EMBL" id="MFC3631358.1"/>
    </source>
</evidence>
<dbReference type="Proteomes" id="UP001595539">
    <property type="component" value="Unassembled WGS sequence"/>
</dbReference>
<evidence type="ECO:0000313" key="2">
    <source>
        <dbReference type="Proteomes" id="UP001595539"/>
    </source>
</evidence>
<sequence length="50" mass="5858">MLNSPDHLRVLEAQGKFPRRVAPLMWDADEVDDWLEQVTGIRPQRPVCDR</sequence>
<comment type="caution">
    <text evidence="1">The sequence shown here is derived from an EMBL/GenBank/DDBJ whole genome shotgun (WGS) entry which is preliminary data.</text>
</comment>
<dbReference type="EMBL" id="JBHRXY010000027">
    <property type="protein sequence ID" value="MFC3631358.1"/>
    <property type="molecule type" value="Genomic_DNA"/>
</dbReference>
<organism evidence="1 2">
    <name type="scientific">Paracoccus angustae</name>
    <dbReference type="NCBI Taxonomy" id="1671480"/>
    <lineage>
        <taxon>Bacteria</taxon>
        <taxon>Pseudomonadati</taxon>
        <taxon>Pseudomonadota</taxon>
        <taxon>Alphaproteobacteria</taxon>
        <taxon>Rhodobacterales</taxon>
        <taxon>Paracoccaceae</taxon>
        <taxon>Paracoccus</taxon>
    </lineage>
</organism>
<name>A0ABV7U8R8_9RHOB</name>
<accession>A0ABV7U8R8</accession>
<reference evidence="2" key="1">
    <citation type="journal article" date="2019" name="Int. J. Syst. Evol. Microbiol.">
        <title>The Global Catalogue of Microorganisms (GCM) 10K type strain sequencing project: providing services to taxonomists for standard genome sequencing and annotation.</title>
        <authorList>
            <consortium name="The Broad Institute Genomics Platform"/>
            <consortium name="The Broad Institute Genome Sequencing Center for Infectious Disease"/>
            <person name="Wu L."/>
            <person name="Ma J."/>
        </authorList>
    </citation>
    <scope>NUCLEOTIDE SEQUENCE [LARGE SCALE GENOMIC DNA]</scope>
    <source>
        <strain evidence="2">KCTC 42473</strain>
    </source>
</reference>
<proteinExistence type="predicted"/>
<protein>
    <submittedName>
        <fullName evidence="1">Transcriptional regulator</fullName>
    </submittedName>
</protein>
<keyword evidence="2" id="KW-1185">Reference proteome</keyword>
<dbReference type="RefSeq" id="WP_377763609.1">
    <property type="nucleotide sequence ID" value="NZ_JBHRXY010000027.1"/>
</dbReference>